<sequence>MTDCTQIREGSILTAHTPAVDLDVRLNELDKKLDRSLDGIKDTLRMASKCVDCQSVYQTVDSRM</sequence>
<gene>
    <name evidence="1" type="ORF">SARC_17346</name>
</gene>
<organism evidence="1 2">
    <name type="scientific">Sphaeroforma arctica JP610</name>
    <dbReference type="NCBI Taxonomy" id="667725"/>
    <lineage>
        <taxon>Eukaryota</taxon>
        <taxon>Ichthyosporea</taxon>
        <taxon>Ichthyophonida</taxon>
        <taxon>Sphaeroforma</taxon>
    </lineage>
</organism>
<accession>A0A0L0F0L6</accession>
<name>A0A0L0F0L6_9EUKA</name>
<dbReference type="Proteomes" id="UP000054560">
    <property type="component" value="Unassembled WGS sequence"/>
</dbReference>
<proteinExistence type="predicted"/>
<dbReference type="AlphaFoldDB" id="A0A0L0F0L6"/>
<dbReference type="EMBL" id="KQ252052">
    <property type="protein sequence ID" value="KNC70134.1"/>
    <property type="molecule type" value="Genomic_DNA"/>
</dbReference>
<evidence type="ECO:0000313" key="2">
    <source>
        <dbReference type="Proteomes" id="UP000054560"/>
    </source>
</evidence>
<dbReference type="GeneID" id="25917850"/>
<protein>
    <submittedName>
        <fullName evidence="1">Uncharacterized protein</fullName>
    </submittedName>
</protein>
<reference evidence="1 2" key="1">
    <citation type="submission" date="2011-02" db="EMBL/GenBank/DDBJ databases">
        <title>The Genome Sequence of Sphaeroforma arctica JP610.</title>
        <authorList>
            <consortium name="The Broad Institute Genome Sequencing Platform"/>
            <person name="Russ C."/>
            <person name="Cuomo C."/>
            <person name="Young S.K."/>
            <person name="Zeng Q."/>
            <person name="Gargeya S."/>
            <person name="Alvarado L."/>
            <person name="Berlin A."/>
            <person name="Chapman S.B."/>
            <person name="Chen Z."/>
            <person name="Freedman E."/>
            <person name="Gellesch M."/>
            <person name="Goldberg J."/>
            <person name="Griggs A."/>
            <person name="Gujja S."/>
            <person name="Heilman E."/>
            <person name="Heiman D."/>
            <person name="Howarth C."/>
            <person name="Mehta T."/>
            <person name="Neiman D."/>
            <person name="Pearson M."/>
            <person name="Roberts A."/>
            <person name="Saif S."/>
            <person name="Shea T."/>
            <person name="Shenoy N."/>
            <person name="Sisk P."/>
            <person name="Stolte C."/>
            <person name="Sykes S."/>
            <person name="White J."/>
            <person name="Yandava C."/>
            <person name="Burger G."/>
            <person name="Gray M.W."/>
            <person name="Holland P.W.H."/>
            <person name="King N."/>
            <person name="Lang F.B.F."/>
            <person name="Roger A.J."/>
            <person name="Ruiz-Trillo I."/>
            <person name="Haas B."/>
            <person name="Nusbaum C."/>
            <person name="Birren B."/>
        </authorList>
    </citation>
    <scope>NUCLEOTIDE SEQUENCE [LARGE SCALE GENOMIC DNA]</scope>
    <source>
        <strain evidence="1 2">JP610</strain>
    </source>
</reference>
<keyword evidence="2" id="KW-1185">Reference proteome</keyword>
<evidence type="ECO:0000313" key="1">
    <source>
        <dbReference type="EMBL" id="KNC70134.1"/>
    </source>
</evidence>
<dbReference type="RefSeq" id="XP_014144036.1">
    <property type="nucleotide sequence ID" value="XM_014288561.1"/>
</dbReference>